<proteinExistence type="predicted"/>
<dbReference type="AlphaFoldDB" id="A0A9J5ZD79"/>
<protein>
    <submittedName>
        <fullName evidence="1">Uncharacterized protein</fullName>
    </submittedName>
</protein>
<feature type="non-terminal residue" evidence="1">
    <location>
        <position position="1"/>
    </location>
</feature>
<accession>A0A9J5ZD79</accession>
<keyword evidence="2" id="KW-1185">Reference proteome</keyword>
<evidence type="ECO:0000313" key="1">
    <source>
        <dbReference type="EMBL" id="KAG5610817.1"/>
    </source>
</evidence>
<evidence type="ECO:0000313" key="2">
    <source>
        <dbReference type="Proteomes" id="UP000824120"/>
    </source>
</evidence>
<comment type="caution">
    <text evidence="1">The sequence shown here is derived from an EMBL/GenBank/DDBJ whole genome shotgun (WGS) entry which is preliminary data.</text>
</comment>
<gene>
    <name evidence="1" type="ORF">H5410_022098</name>
</gene>
<reference evidence="1 2" key="1">
    <citation type="submission" date="2020-09" db="EMBL/GenBank/DDBJ databases">
        <title>De no assembly of potato wild relative species, Solanum commersonii.</title>
        <authorList>
            <person name="Cho K."/>
        </authorList>
    </citation>
    <scope>NUCLEOTIDE SEQUENCE [LARGE SCALE GENOMIC DNA]</scope>
    <source>
        <strain evidence="1">LZ3.2</strain>
        <tissue evidence="1">Leaf</tissue>
    </source>
</reference>
<dbReference type="EMBL" id="JACXVP010000004">
    <property type="protein sequence ID" value="KAG5610817.1"/>
    <property type="molecule type" value="Genomic_DNA"/>
</dbReference>
<dbReference type="Proteomes" id="UP000824120">
    <property type="component" value="Chromosome 4"/>
</dbReference>
<sequence length="143" mass="16706">VPHRLSNKLPNDEALQRFNVHGPPKCSCCEKKLSSTKNRVHSVLIHNLPLLICWKVLKARCSHKYLIKCLPSSIINHFLKVYYNQQWRDTVIQIEKLKPMINIKYLRCSKSSPVKFKLNTDRCIKGNQAVQEDEAFLGMRMIF</sequence>
<organism evidence="1 2">
    <name type="scientific">Solanum commersonii</name>
    <name type="common">Commerson's wild potato</name>
    <name type="synonym">Commerson's nightshade</name>
    <dbReference type="NCBI Taxonomy" id="4109"/>
    <lineage>
        <taxon>Eukaryota</taxon>
        <taxon>Viridiplantae</taxon>
        <taxon>Streptophyta</taxon>
        <taxon>Embryophyta</taxon>
        <taxon>Tracheophyta</taxon>
        <taxon>Spermatophyta</taxon>
        <taxon>Magnoliopsida</taxon>
        <taxon>eudicotyledons</taxon>
        <taxon>Gunneridae</taxon>
        <taxon>Pentapetalae</taxon>
        <taxon>asterids</taxon>
        <taxon>lamiids</taxon>
        <taxon>Solanales</taxon>
        <taxon>Solanaceae</taxon>
        <taxon>Solanoideae</taxon>
        <taxon>Solaneae</taxon>
        <taxon>Solanum</taxon>
    </lineage>
</organism>
<name>A0A9J5ZD79_SOLCO</name>